<reference evidence="15" key="1">
    <citation type="submission" date="2016-11" db="EMBL/GenBank/DDBJ databases">
        <title>The genome of Nicotiana attenuata.</title>
        <authorList>
            <person name="Xu S."/>
            <person name="Brockmoeller T."/>
            <person name="Gaquerel E."/>
            <person name="Navarro A."/>
            <person name="Kuhl H."/>
            <person name="Gase K."/>
            <person name="Ling Z."/>
            <person name="Zhou W."/>
            <person name="Kreitzer C."/>
            <person name="Stanke M."/>
            <person name="Tang H."/>
            <person name="Lyons E."/>
            <person name="Pandey P."/>
            <person name="Pandey S.P."/>
            <person name="Timmermann B."/>
            <person name="Baldwin I.T."/>
        </authorList>
    </citation>
    <scope>NUCLEOTIDE SEQUENCE [LARGE SCALE GENOMIC DNA]</scope>
    <source>
        <strain evidence="15">UT</strain>
    </source>
</reference>
<comment type="subcellular location">
    <subcellularLocation>
        <location evidence="2">Cytoplasm</location>
    </subcellularLocation>
</comment>
<dbReference type="InterPro" id="IPR044974">
    <property type="entry name" value="Disease_R_plants"/>
</dbReference>
<feature type="domain" description="Disease resistance R13L4/SHOC-2-like LRR" evidence="14">
    <location>
        <begin position="603"/>
        <end position="889"/>
    </location>
</feature>
<evidence type="ECO:0000256" key="8">
    <source>
        <dbReference type="ARBA" id="ARBA00022741"/>
    </source>
</evidence>
<dbReference type="SMR" id="A0A1J6IV36"/>
<dbReference type="Proteomes" id="UP000187609">
    <property type="component" value="Unassembled WGS sequence"/>
</dbReference>
<dbReference type="PANTHER" id="PTHR23155:SF1152">
    <property type="entry name" value="AAA+ ATPASE DOMAIN-CONTAINING PROTEIN"/>
    <property type="match status" value="1"/>
</dbReference>
<evidence type="ECO:0000256" key="3">
    <source>
        <dbReference type="ARBA" id="ARBA00008894"/>
    </source>
</evidence>
<dbReference type="GO" id="GO:0009626">
    <property type="term" value="P:plant-type hypersensitive response"/>
    <property type="evidence" value="ECO:0007669"/>
    <property type="project" value="UniProtKB-KW"/>
</dbReference>
<keyword evidence="5" id="KW-0433">Leucine-rich repeat</keyword>
<keyword evidence="4" id="KW-0963">Cytoplasm</keyword>
<dbReference type="GO" id="GO:0043531">
    <property type="term" value="F:ADP binding"/>
    <property type="evidence" value="ECO:0007669"/>
    <property type="project" value="InterPro"/>
</dbReference>
<feature type="region of interest" description="Disordered" evidence="11">
    <location>
        <begin position="142"/>
        <end position="170"/>
    </location>
</feature>
<evidence type="ECO:0000256" key="7">
    <source>
        <dbReference type="ARBA" id="ARBA00022737"/>
    </source>
</evidence>
<dbReference type="GO" id="GO:0005737">
    <property type="term" value="C:cytoplasm"/>
    <property type="evidence" value="ECO:0007669"/>
    <property type="project" value="UniProtKB-SubCell"/>
</dbReference>
<keyword evidence="6" id="KW-0381">Hypersensitive response</keyword>
<dbReference type="PANTHER" id="PTHR23155">
    <property type="entry name" value="DISEASE RESISTANCE PROTEIN RP"/>
    <property type="match status" value="1"/>
</dbReference>
<dbReference type="InterPro" id="IPR042197">
    <property type="entry name" value="Apaf_helical"/>
</dbReference>
<evidence type="ECO:0000259" key="12">
    <source>
        <dbReference type="Pfam" id="PF00931"/>
    </source>
</evidence>
<keyword evidence="16" id="KW-1185">Reference proteome</keyword>
<dbReference type="GO" id="GO:0051607">
    <property type="term" value="P:defense response to virus"/>
    <property type="evidence" value="ECO:0007669"/>
    <property type="project" value="UniProtKB-ARBA"/>
</dbReference>
<keyword evidence="7" id="KW-0677">Repeat</keyword>
<dbReference type="CDD" id="cd14798">
    <property type="entry name" value="RX-CC_like"/>
    <property type="match status" value="1"/>
</dbReference>
<evidence type="ECO:0000256" key="5">
    <source>
        <dbReference type="ARBA" id="ARBA00022614"/>
    </source>
</evidence>
<protein>
    <submittedName>
        <fullName evidence="15">Late blight resistance protein -like r1a-6</fullName>
    </submittedName>
</protein>
<feature type="region of interest" description="Disordered" evidence="11">
    <location>
        <begin position="944"/>
        <end position="971"/>
    </location>
</feature>
<dbReference type="InterPro" id="IPR055414">
    <property type="entry name" value="LRR_R13L4/SHOC2-like"/>
</dbReference>
<dbReference type="PRINTS" id="PR00364">
    <property type="entry name" value="DISEASERSIST"/>
</dbReference>
<evidence type="ECO:0000259" key="14">
    <source>
        <dbReference type="Pfam" id="PF23598"/>
    </source>
</evidence>
<evidence type="ECO:0000256" key="6">
    <source>
        <dbReference type="ARBA" id="ARBA00022667"/>
    </source>
</evidence>
<dbReference type="InterPro" id="IPR058922">
    <property type="entry name" value="WHD_DRP"/>
</dbReference>
<evidence type="ECO:0000256" key="11">
    <source>
        <dbReference type="SAM" id="MobiDB-lite"/>
    </source>
</evidence>
<dbReference type="Pfam" id="PF23559">
    <property type="entry name" value="WHD_DRP"/>
    <property type="match status" value="1"/>
</dbReference>
<organism evidence="15 16">
    <name type="scientific">Nicotiana attenuata</name>
    <name type="common">Coyote tobacco</name>
    <dbReference type="NCBI Taxonomy" id="49451"/>
    <lineage>
        <taxon>Eukaryota</taxon>
        <taxon>Viridiplantae</taxon>
        <taxon>Streptophyta</taxon>
        <taxon>Embryophyta</taxon>
        <taxon>Tracheophyta</taxon>
        <taxon>Spermatophyta</taxon>
        <taxon>Magnoliopsida</taxon>
        <taxon>eudicotyledons</taxon>
        <taxon>Gunneridae</taxon>
        <taxon>Pentapetalae</taxon>
        <taxon>asterids</taxon>
        <taxon>lamiids</taxon>
        <taxon>Solanales</taxon>
        <taxon>Solanaceae</taxon>
        <taxon>Nicotianoideae</taxon>
        <taxon>Nicotianeae</taxon>
        <taxon>Nicotiana</taxon>
    </lineage>
</organism>
<dbReference type="Gramene" id="OIT01575">
    <property type="protein sequence ID" value="OIT01575"/>
    <property type="gene ID" value="A4A49_10065"/>
</dbReference>
<proteinExistence type="inferred from homology"/>
<feature type="compositionally biased region" description="Polar residues" evidence="11">
    <location>
        <begin position="144"/>
        <end position="168"/>
    </location>
</feature>
<evidence type="ECO:0000256" key="1">
    <source>
        <dbReference type="ARBA" id="ARBA00002074"/>
    </source>
</evidence>
<dbReference type="Pfam" id="PF00931">
    <property type="entry name" value="NB-ARC"/>
    <property type="match status" value="1"/>
</dbReference>
<keyword evidence="10" id="KW-0067">ATP-binding</keyword>
<evidence type="ECO:0000259" key="13">
    <source>
        <dbReference type="Pfam" id="PF23559"/>
    </source>
</evidence>
<dbReference type="Gene3D" id="3.80.10.10">
    <property type="entry name" value="Ribonuclease Inhibitor"/>
    <property type="match status" value="1"/>
</dbReference>
<keyword evidence="9" id="KW-0611">Plant defense</keyword>
<comment type="function">
    <text evidence="1">Confers resistance to late blight (Phytophthora infestans) races carrying the avirulence gene Avr1. Resistance proteins guard the plant against pathogens that contain an appropriate avirulence protein via an indirect interaction with this avirulence protein. That triggers a defense system including the hypersensitive response, which restricts the pathogen growth.</text>
</comment>
<dbReference type="SUPFAM" id="SSF52058">
    <property type="entry name" value="L domain-like"/>
    <property type="match status" value="1"/>
</dbReference>
<dbReference type="Gene3D" id="3.40.50.300">
    <property type="entry name" value="P-loop containing nucleotide triphosphate hydrolases"/>
    <property type="match status" value="1"/>
</dbReference>
<dbReference type="Gene3D" id="1.20.5.4130">
    <property type="match status" value="1"/>
</dbReference>
<dbReference type="Gene3D" id="1.10.8.430">
    <property type="entry name" value="Helical domain of apoptotic protease-activating factors"/>
    <property type="match status" value="1"/>
</dbReference>
<feature type="domain" description="NB-ARC" evidence="12">
    <location>
        <begin position="175"/>
        <end position="344"/>
    </location>
</feature>
<name>A0A1J6IV36_NICAT</name>
<comment type="similarity">
    <text evidence="3">Belongs to the disease resistance NB-LRR family.</text>
</comment>
<dbReference type="AlphaFoldDB" id="A0A1J6IV36"/>
<dbReference type="InterPro" id="IPR032675">
    <property type="entry name" value="LRR_dom_sf"/>
</dbReference>
<dbReference type="Gene3D" id="1.10.10.10">
    <property type="entry name" value="Winged helix-like DNA-binding domain superfamily/Winged helix DNA-binding domain"/>
    <property type="match status" value="1"/>
</dbReference>
<comment type="caution">
    <text evidence="15">The sequence shown here is derived from an EMBL/GenBank/DDBJ whole genome shotgun (WGS) entry which is preliminary data.</text>
</comment>
<dbReference type="GO" id="GO:0005524">
    <property type="term" value="F:ATP binding"/>
    <property type="evidence" value="ECO:0007669"/>
    <property type="project" value="UniProtKB-KW"/>
</dbReference>
<keyword evidence="8" id="KW-0547">Nucleotide-binding</keyword>
<gene>
    <name evidence="15" type="primary">R1A-6_18</name>
    <name evidence="15" type="ORF">A4A49_10065</name>
</gene>
<evidence type="ECO:0000313" key="15">
    <source>
        <dbReference type="EMBL" id="OIT01575.1"/>
    </source>
</evidence>
<feature type="domain" description="Disease resistance protein winged helix" evidence="13">
    <location>
        <begin position="429"/>
        <end position="498"/>
    </location>
</feature>
<sequence>MLFIAPLTSCNLQLSGDNWNTIDMAYASFASLMRTMESVLTSNSLMQSLREEFRALHDKVSSLEVYLKNFEKGNVSEEMTDLEIQIKEVANAIEHTIQLRLTEYAMADDEMQKQMADERLYDSLKQVAEEIDRVQKELPKIQNEGKQASKESLVQDLSSGKHTPNVENNMVGRDDQRKKLLEDLTKGFNSEPKVIPIVGMGGIGKTTLARDVYNDASIRLHFDVCAWATISQQHNVKEILLSLVHSAKGVSFYMDGEAELADMLQKSLKGRRYLIVLDDMWKSEAWDDIRLCFPIQNNGSRILLTTRNAEVACSAGTENLSLKMDFLNPDESWNLFKSAALTNEALSYEFESIGKQIVYKCQGLPLTIVTVAGLLSKCKRTIKVWGNVAKDVKSFVTNDPDKRCLHVLWLSYNHLTSDQKSCLLYFGNFPEDSEISATRLLRFWMAEGFLKLDKDSEGEAERCLQDLIDRCLVLVSKKSLDETKIRTCKVHDLIHELCLREAKSQNVFVLNDFVFDDSDAEKADIVLDDELYSVAPECHHISRHKIRPFKRWTDGDDIDYGSFRALLTREHHHLIRRHTDDVDNNLLKRTRSIFNLTSSKRTRSIFHLTSSLVNCTLGSEFIQFSLLRILDLSLIELRSFPPQILCLIWLRYLILSSRGGGFDIPSDICTLWNLQLFIVEQDGSRREFFPQQIWELSQLRHLRLCNFYLPNPLSVSVDEESYLTFSNVHTISGLSPTSCTKEVISGIRNIKKLGFFGGKRDYERVQEYRLLDNLVHLHQLETLSFVVKNEWISGQIARVTIPSAQVFPATLKTLKLVKTRLRWKDLDIIGELPNLEVLKLKLYACRGEKWCPIAGGFNQLKLLIIERNNFKHWEATDDTFIALERLVIRDCRKLQQIPIEFAEISTLQLIELQGCKPKLNTSAAEIQQEQEDIGNEPVHVRILQSYSNDDLEDDDDDDDDDDNNTKEEEED</sequence>
<dbReference type="InterPro" id="IPR027417">
    <property type="entry name" value="P-loop_NTPase"/>
</dbReference>
<dbReference type="InterPro" id="IPR002182">
    <property type="entry name" value="NB-ARC"/>
</dbReference>
<dbReference type="OMA" id="PECHHIS"/>
<dbReference type="Pfam" id="PF23598">
    <property type="entry name" value="LRR_14"/>
    <property type="match status" value="1"/>
</dbReference>
<dbReference type="FunFam" id="1.10.10.10:FF:000322">
    <property type="entry name" value="Probable disease resistance protein At1g63360"/>
    <property type="match status" value="1"/>
</dbReference>
<dbReference type="InterPro" id="IPR038005">
    <property type="entry name" value="RX-like_CC"/>
</dbReference>
<accession>A0A1J6IV36</accession>
<evidence type="ECO:0000256" key="9">
    <source>
        <dbReference type="ARBA" id="ARBA00022821"/>
    </source>
</evidence>
<evidence type="ECO:0000256" key="4">
    <source>
        <dbReference type="ARBA" id="ARBA00022490"/>
    </source>
</evidence>
<feature type="compositionally biased region" description="Acidic residues" evidence="11">
    <location>
        <begin position="949"/>
        <end position="971"/>
    </location>
</feature>
<dbReference type="SUPFAM" id="SSF52540">
    <property type="entry name" value="P-loop containing nucleoside triphosphate hydrolases"/>
    <property type="match status" value="1"/>
</dbReference>
<dbReference type="InterPro" id="IPR036388">
    <property type="entry name" value="WH-like_DNA-bd_sf"/>
</dbReference>
<dbReference type="EMBL" id="MJEQ01037188">
    <property type="protein sequence ID" value="OIT01575.1"/>
    <property type="molecule type" value="Genomic_DNA"/>
</dbReference>
<evidence type="ECO:0000256" key="10">
    <source>
        <dbReference type="ARBA" id="ARBA00022840"/>
    </source>
</evidence>
<evidence type="ECO:0000256" key="2">
    <source>
        <dbReference type="ARBA" id="ARBA00004496"/>
    </source>
</evidence>
<evidence type="ECO:0000313" key="16">
    <source>
        <dbReference type="Proteomes" id="UP000187609"/>
    </source>
</evidence>
<dbReference type="FunFam" id="3.40.50.300:FF:001091">
    <property type="entry name" value="Probable disease resistance protein At1g61300"/>
    <property type="match status" value="1"/>
</dbReference>